<evidence type="ECO:0000259" key="3">
    <source>
        <dbReference type="Pfam" id="PF14432"/>
    </source>
</evidence>
<dbReference type="OMA" id="DCHRAME"/>
<accession>A0A0K9PCG5</accession>
<dbReference type="InterPro" id="IPR002885">
    <property type="entry name" value="PPR_rpt"/>
</dbReference>
<dbReference type="GO" id="GO:0009451">
    <property type="term" value="P:RNA modification"/>
    <property type="evidence" value="ECO:0007669"/>
    <property type="project" value="InterPro"/>
</dbReference>
<feature type="repeat" description="PPR" evidence="2">
    <location>
        <begin position="528"/>
        <end position="562"/>
    </location>
</feature>
<dbReference type="GO" id="GO:0008270">
    <property type="term" value="F:zinc ion binding"/>
    <property type="evidence" value="ECO:0007669"/>
    <property type="project" value="InterPro"/>
</dbReference>
<dbReference type="FunFam" id="1.25.40.10:FF:000031">
    <property type="entry name" value="Pentatricopeptide repeat-containing protein mitochondrial"/>
    <property type="match status" value="1"/>
</dbReference>
<evidence type="ECO:0000313" key="5">
    <source>
        <dbReference type="Proteomes" id="UP000036987"/>
    </source>
</evidence>
<dbReference type="InterPro" id="IPR046848">
    <property type="entry name" value="E_motif"/>
</dbReference>
<evidence type="ECO:0000313" key="4">
    <source>
        <dbReference type="EMBL" id="KMZ65915.1"/>
    </source>
</evidence>
<keyword evidence="1" id="KW-0677">Repeat</keyword>
<dbReference type="Pfam" id="PF20431">
    <property type="entry name" value="E_motif"/>
    <property type="match status" value="1"/>
</dbReference>
<evidence type="ECO:0000256" key="2">
    <source>
        <dbReference type="PROSITE-ProRule" id="PRU00708"/>
    </source>
</evidence>
<feature type="domain" description="DYW" evidence="3">
    <location>
        <begin position="677"/>
        <end position="774"/>
    </location>
</feature>
<feature type="repeat" description="PPR" evidence="2">
    <location>
        <begin position="251"/>
        <end position="285"/>
    </location>
</feature>
<feature type="repeat" description="PPR" evidence="2">
    <location>
        <begin position="456"/>
        <end position="490"/>
    </location>
</feature>
<dbReference type="InterPro" id="IPR046960">
    <property type="entry name" value="PPR_At4g14850-like_plant"/>
</dbReference>
<dbReference type="PROSITE" id="PS51375">
    <property type="entry name" value="PPR"/>
    <property type="match status" value="5"/>
</dbReference>
<protein>
    <submittedName>
        <fullName evidence="4">Pentatricopeptide repeat-containing protein</fullName>
    </submittedName>
</protein>
<dbReference type="InterPro" id="IPR011990">
    <property type="entry name" value="TPR-like_helical_dom_sf"/>
</dbReference>
<keyword evidence="5" id="KW-1185">Reference proteome</keyword>
<dbReference type="EMBL" id="LFYR01000999">
    <property type="protein sequence ID" value="KMZ65915.1"/>
    <property type="molecule type" value="Genomic_DNA"/>
</dbReference>
<dbReference type="Pfam" id="PF13041">
    <property type="entry name" value="PPR_2"/>
    <property type="match status" value="3"/>
</dbReference>
<sequence length="774" mass="86638">METPLLSASSISRPLLFNPDGRRSQNQISISHVLRRNPNLSHIQLKQVHGRLFRLNLHEDDILVTKLVSVCSQNSTVSYALRLFHFHPSPDLILFNSLLKTLLPNDPFQVLVFFIRNVALLHPDAFTYPYLLKACGAVSNVQLGTQFHGRILKAGLGNDFVLSSLAHMYFKCGDREMAIRVLKASSVNDVASWNVMLNGFLGVDDIQSLLHLFRSMPVRDVVSWNTVLTAYTKFGRMEDAQRMFDSMPTRNLVSWNGLIAGYVRAGDADKALELFSLMLSQGIQPDAATMLSVASACRSSANPDGSIIDQIATFVSSKETVNSLLVSTVLLSLYSRVGRLEDARSLFDRIPEKDLVSWNSMIGGYSQNQRPTDAIDLFRLMQKQEHVKPDGVTMSCLIDACSHLGALGLGEWIHAYMNKNNIEMDAFLATALVDMYAKCGDLKTSRLLFSEIPNKDLVCWNAMMKGLAVHGQGEEALELFSQMEKEGMSPNEVTFIALLSACSHGGGLVPKGLEIFRSMQEKYDVTPGIKHYGCVVDLLGRAGRIEEAFEFVENMSKESVVKPDSIVWGALLGACSSHENIQFAQVAASRLLELEPVHDGNYILLSNVYATKGKWDDVEKVRARMRSSNVRKEAGCSMIELNNGEIHEFRAGDKSHPRWREIYQAWDELLKVLRPMGYEPDTKALLKNLEEEEEKEEALFRHSEKLALSLALIDSSNSKSTAPIRIVKNLRICGDCHRAMEVVSQIVKDREIIVRDRNRFHHFIEGSCSCGGYW</sequence>
<comment type="caution">
    <text evidence="4">The sequence shown here is derived from an EMBL/GenBank/DDBJ whole genome shotgun (WGS) entry which is preliminary data.</text>
</comment>
<feature type="repeat" description="PPR" evidence="2">
    <location>
        <begin position="354"/>
        <end position="388"/>
    </location>
</feature>
<dbReference type="FunFam" id="1.25.40.10:FF:000366">
    <property type="entry name" value="Pentatricopeptide (PPR) repeat-containing protein"/>
    <property type="match status" value="1"/>
</dbReference>
<feature type="repeat" description="PPR" evidence="2">
    <location>
        <begin position="220"/>
        <end position="250"/>
    </location>
</feature>
<dbReference type="Proteomes" id="UP000036987">
    <property type="component" value="Unassembled WGS sequence"/>
</dbReference>
<dbReference type="AlphaFoldDB" id="A0A0K9PCG5"/>
<dbReference type="PANTHER" id="PTHR47926">
    <property type="entry name" value="PENTATRICOPEPTIDE REPEAT-CONTAINING PROTEIN"/>
    <property type="match status" value="1"/>
</dbReference>
<dbReference type="SUPFAM" id="SSF48452">
    <property type="entry name" value="TPR-like"/>
    <property type="match status" value="1"/>
</dbReference>
<dbReference type="InterPro" id="IPR032867">
    <property type="entry name" value="DYW_dom"/>
</dbReference>
<reference evidence="5" key="1">
    <citation type="journal article" date="2016" name="Nature">
        <title>The genome of the seagrass Zostera marina reveals angiosperm adaptation to the sea.</title>
        <authorList>
            <person name="Olsen J.L."/>
            <person name="Rouze P."/>
            <person name="Verhelst B."/>
            <person name="Lin Y.-C."/>
            <person name="Bayer T."/>
            <person name="Collen J."/>
            <person name="Dattolo E."/>
            <person name="De Paoli E."/>
            <person name="Dittami S."/>
            <person name="Maumus F."/>
            <person name="Michel G."/>
            <person name="Kersting A."/>
            <person name="Lauritano C."/>
            <person name="Lohaus R."/>
            <person name="Toepel M."/>
            <person name="Tonon T."/>
            <person name="Vanneste K."/>
            <person name="Amirebrahimi M."/>
            <person name="Brakel J."/>
            <person name="Bostroem C."/>
            <person name="Chovatia M."/>
            <person name="Grimwood J."/>
            <person name="Jenkins J.W."/>
            <person name="Jueterbock A."/>
            <person name="Mraz A."/>
            <person name="Stam W.T."/>
            <person name="Tice H."/>
            <person name="Bornberg-Bauer E."/>
            <person name="Green P.J."/>
            <person name="Pearson G.A."/>
            <person name="Procaccini G."/>
            <person name="Duarte C.M."/>
            <person name="Schmutz J."/>
            <person name="Reusch T.B.H."/>
            <person name="Van de Peer Y."/>
        </authorList>
    </citation>
    <scope>NUCLEOTIDE SEQUENCE [LARGE SCALE GENOMIC DNA]</scope>
    <source>
        <strain evidence="5">cv. Finnish</strain>
    </source>
</reference>
<organism evidence="4 5">
    <name type="scientific">Zostera marina</name>
    <name type="common">Eelgrass</name>
    <dbReference type="NCBI Taxonomy" id="29655"/>
    <lineage>
        <taxon>Eukaryota</taxon>
        <taxon>Viridiplantae</taxon>
        <taxon>Streptophyta</taxon>
        <taxon>Embryophyta</taxon>
        <taxon>Tracheophyta</taxon>
        <taxon>Spermatophyta</taxon>
        <taxon>Magnoliopsida</taxon>
        <taxon>Liliopsida</taxon>
        <taxon>Zosteraceae</taxon>
        <taxon>Zostera</taxon>
    </lineage>
</organism>
<dbReference type="Gene3D" id="1.25.40.10">
    <property type="entry name" value="Tetratricopeptide repeat domain"/>
    <property type="match status" value="5"/>
</dbReference>
<dbReference type="OrthoDB" id="185373at2759"/>
<dbReference type="NCBIfam" id="TIGR00756">
    <property type="entry name" value="PPR"/>
    <property type="match status" value="5"/>
</dbReference>
<dbReference type="Pfam" id="PF01535">
    <property type="entry name" value="PPR"/>
    <property type="match status" value="1"/>
</dbReference>
<name>A0A0K9PCG5_ZOSMR</name>
<dbReference type="PANTHER" id="PTHR47926:SF347">
    <property type="entry name" value="PENTATRICOPEPTIDE REPEAT-CONTAINING PROTEIN"/>
    <property type="match status" value="1"/>
</dbReference>
<proteinExistence type="predicted"/>
<gene>
    <name evidence="4" type="ORF">ZOSMA_306G00200</name>
</gene>
<dbReference type="Pfam" id="PF14432">
    <property type="entry name" value="DYW_deaminase"/>
    <property type="match status" value="1"/>
</dbReference>
<dbReference type="InterPro" id="IPR046849">
    <property type="entry name" value="E2_motif"/>
</dbReference>
<evidence type="ECO:0000256" key="1">
    <source>
        <dbReference type="ARBA" id="ARBA00022737"/>
    </source>
</evidence>
<dbReference type="Pfam" id="PF20430">
    <property type="entry name" value="Eplus_motif"/>
    <property type="match status" value="1"/>
</dbReference>
<dbReference type="GO" id="GO:0003723">
    <property type="term" value="F:RNA binding"/>
    <property type="evidence" value="ECO:0007669"/>
    <property type="project" value="InterPro"/>
</dbReference>